<gene>
    <name evidence="1" type="ORF">N7335_03825</name>
</gene>
<dbReference type="RefSeq" id="WP_108242323.1">
    <property type="nucleotide sequence ID" value="NZ_BSTP01000006.1"/>
</dbReference>
<dbReference type="AlphaFoldDB" id="A0AA42KRW1"/>
<comment type="caution">
    <text evidence="1">The sequence shown here is derived from an EMBL/GenBank/DDBJ whole genome shotgun (WGS) entry which is preliminary data.</text>
</comment>
<organism evidence="1 2">
    <name type="scientific">Stutzerimonas stutzeri</name>
    <name type="common">Pseudomonas stutzeri</name>
    <dbReference type="NCBI Taxonomy" id="316"/>
    <lineage>
        <taxon>Bacteria</taxon>
        <taxon>Pseudomonadati</taxon>
        <taxon>Pseudomonadota</taxon>
        <taxon>Gammaproteobacteria</taxon>
        <taxon>Pseudomonadales</taxon>
        <taxon>Pseudomonadaceae</taxon>
        <taxon>Stutzerimonas</taxon>
    </lineage>
</organism>
<evidence type="ECO:0000313" key="2">
    <source>
        <dbReference type="Proteomes" id="UP001158076"/>
    </source>
</evidence>
<evidence type="ECO:0000313" key="1">
    <source>
        <dbReference type="EMBL" id="MDH0145514.1"/>
    </source>
</evidence>
<accession>A0AA42KRW1</accession>
<sequence length="430" mass="48265">MNSIFWPYRKQHKLRAVELAEPRFLTPTLRASLKGILPLANAIRDLERAGEGDSELSRRMKALIRNHLTTASAELTDKASRQGLDLIAKGLINDDQYKSNGSILASLDEQELVGHVGPLGTWLGKSRKLFFSAFFGTPNNSLQAVSDVVDKHFKGAVSRLSANLDIELKTIPGCAYKIIDLFGIAGEADTFPKHFAYFMPEDQGIKYSPNKRTVVFANTYLALYQHIADEQKDIFGWTDIDLPCRSEIGRYLIGWFRGHDLGHSIVTEATDYRLLSRHDRWGSMVAQEAVADVFGFLLILDAEIAECLGLDTTKMIRLYVLELLRYLRRGPADFPDAGSAYIQLRLLEEWDVLSVNSPGSIDIDCERFVSAMARIAELLVKTVLVNDVGSFDAFLRNYSPHLADTDQDLLFGLEICDTSLFYEQTLTEKT</sequence>
<protein>
    <submittedName>
        <fullName evidence="1">Uncharacterized protein</fullName>
    </submittedName>
</protein>
<dbReference type="Proteomes" id="UP001158076">
    <property type="component" value="Unassembled WGS sequence"/>
</dbReference>
<dbReference type="EMBL" id="JAODZE010000002">
    <property type="protein sequence ID" value="MDH0145514.1"/>
    <property type="molecule type" value="Genomic_DNA"/>
</dbReference>
<reference evidence="1" key="1">
    <citation type="submission" date="2022-09" db="EMBL/GenBank/DDBJ databases">
        <title>Intensive care unit water sources are persistently colonized with multi-drug resistant bacteria and are the site of extensive horizontal gene transfer of antibiotic resistance genes.</title>
        <authorList>
            <person name="Diorio-Toth L."/>
        </authorList>
    </citation>
    <scope>NUCLEOTIDE SEQUENCE</scope>
    <source>
        <strain evidence="1">GD04147</strain>
    </source>
</reference>
<proteinExistence type="predicted"/>
<name>A0AA42KRW1_STUST</name>